<dbReference type="Gene3D" id="3.30.559.10">
    <property type="entry name" value="Chloramphenicol acetyltransferase-like domain"/>
    <property type="match status" value="1"/>
</dbReference>
<dbReference type="PANTHER" id="PTHR28037:SF1">
    <property type="entry name" value="ALCOHOL O-ACETYLTRANSFERASE 1-RELATED"/>
    <property type="match status" value="1"/>
</dbReference>
<dbReference type="InterPro" id="IPR010828">
    <property type="entry name" value="Atf2/Sli1-like"/>
</dbReference>
<dbReference type="SUPFAM" id="SSF52777">
    <property type="entry name" value="CoA-dependent acyltransferases"/>
    <property type="match status" value="2"/>
</dbReference>
<accession>A0A395HSY4</accession>
<dbReference type="AlphaFoldDB" id="A0A395HSY4"/>
<dbReference type="GO" id="GO:0008080">
    <property type="term" value="F:N-acetyltransferase activity"/>
    <property type="evidence" value="ECO:0007669"/>
    <property type="project" value="TreeGrafter"/>
</dbReference>
<protein>
    <recommendedName>
        <fullName evidence="3">Alcohol acetyltransferase</fullName>
    </recommendedName>
</protein>
<dbReference type="GeneID" id="37199729"/>
<gene>
    <name evidence="1" type="ORF">BO97DRAFT_406554</name>
</gene>
<dbReference type="InterPro" id="IPR023213">
    <property type="entry name" value="CAT-like_dom_sf"/>
</dbReference>
<dbReference type="STRING" id="1450537.A0A395HSY4"/>
<organism evidence="1 2">
    <name type="scientific">Aspergillus homomorphus (strain CBS 101889)</name>
    <dbReference type="NCBI Taxonomy" id="1450537"/>
    <lineage>
        <taxon>Eukaryota</taxon>
        <taxon>Fungi</taxon>
        <taxon>Dikarya</taxon>
        <taxon>Ascomycota</taxon>
        <taxon>Pezizomycotina</taxon>
        <taxon>Eurotiomycetes</taxon>
        <taxon>Eurotiomycetidae</taxon>
        <taxon>Eurotiales</taxon>
        <taxon>Aspergillaceae</taxon>
        <taxon>Aspergillus</taxon>
        <taxon>Aspergillus subgen. Circumdati</taxon>
    </lineage>
</organism>
<dbReference type="VEuPathDB" id="FungiDB:BO97DRAFT_406554"/>
<dbReference type="Pfam" id="PF07247">
    <property type="entry name" value="AATase"/>
    <property type="match status" value="1"/>
</dbReference>
<dbReference type="InterPro" id="IPR052058">
    <property type="entry name" value="Alcohol_O-acetyltransferase"/>
</dbReference>
<name>A0A395HSY4_ASPHC</name>
<dbReference type="PANTHER" id="PTHR28037">
    <property type="entry name" value="ALCOHOL O-ACETYLTRANSFERASE 1-RELATED"/>
    <property type="match status" value="1"/>
</dbReference>
<keyword evidence="2" id="KW-1185">Reference proteome</keyword>
<evidence type="ECO:0008006" key="3">
    <source>
        <dbReference type="Google" id="ProtNLM"/>
    </source>
</evidence>
<dbReference type="RefSeq" id="XP_025550205.1">
    <property type="nucleotide sequence ID" value="XM_025695440.1"/>
</dbReference>
<evidence type="ECO:0000313" key="1">
    <source>
        <dbReference type="EMBL" id="RAL11051.1"/>
    </source>
</evidence>
<reference evidence="1 2" key="1">
    <citation type="submission" date="2018-02" db="EMBL/GenBank/DDBJ databases">
        <title>The genomes of Aspergillus section Nigri reveals drivers in fungal speciation.</title>
        <authorList>
            <consortium name="DOE Joint Genome Institute"/>
            <person name="Vesth T.C."/>
            <person name="Nybo J."/>
            <person name="Theobald S."/>
            <person name="Brandl J."/>
            <person name="Frisvad J.C."/>
            <person name="Nielsen K.F."/>
            <person name="Lyhne E.K."/>
            <person name="Kogle M.E."/>
            <person name="Kuo A."/>
            <person name="Riley R."/>
            <person name="Clum A."/>
            <person name="Nolan M."/>
            <person name="Lipzen A."/>
            <person name="Salamov A."/>
            <person name="Henrissat B."/>
            <person name="Wiebenga A."/>
            <person name="De vries R.P."/>
            <person name="Grigoriev I.V."/>
            <person name="Mortensen U.H."/>
            <person name="Andersen M.R."/>
            <person name="Baker S.E."/>
        </authorList>
    </citation>
    <scope>NUCLEOTIDE SEQUENCE [LARGE SCALE GENOMIC DNA]</scope>
    <source>
        <strain evidence="1 2">CBS 101889</strain>
    </source>
</reference>
<sequence length="467" mass="51282">MENLEKLRPAGQLEKYSIARHPLGFYYNVGVTVTYTLPETYTLPLQDYVYKACETLIGRHPVLSAIPVNEESDDAYFARLPEIDLDQVVSFRERTQAFPEGDAPDSELDEFLQVQHSTGFTAGAPYWRLVIFTTDQGEDERRRRRFTAAYIFHHALGDGTSGKVFQETFLEALAAAGEALTVAGEAKQIVRTPAGTPLLPNLEAAHPCGLSIPFILSALFKIKFGSRDRGLWTGAPISTPLEAQARHVVIPAAVSTAFRQSCRRNNTTVTAAVQAAMAHGLFAHLSQDYTKLRLTGAISVRKWLTQEVPDQSLGVWVMDFMETYARKDLPADADSFPWKEAERSRQTIEKVVSMKGKNTGVNLLKFVSGFTDFFRSKLEKPRGESIELSNIGVLGAGAAQDPSKPQMGRVIFSQSPNVAGAAIVVSAISGGDGCLVLSFVWQKGIVEPELVSSMINFVEKLVHLAAK</sequence>
<dbReference type="EMBL" id="KZ824291">
    <property type="protein sequence ID" value="RAL11051.1"/>
    <property type="molecule type" value="Genomic_DNA"/>
</dbReference>
<dbReference type="Proteomes" id="UP000248961">
    <property type="component" value="Unassembled WGS sequence"/>
</dbReference>
<dbReference type="OrthoDB" id="2150604at2759"/>
<proteinExistence type="predicted"/>
<evidence type="ECO:0000313" key="2">
    <source>
        <dbReference type="Proteomes" id="UP000248961"/>
    </source>
</evidence>